<dbReference type="Pfam" id="PF13589">
    <property type="entry name" value="HATPase_c_3"/>
    <property type="match status" value="1"/>
</dbReference>
<dbReference type="InterPro" id="IPR041006">
    <property type="entry name" value="Morc_S5"/>
</dbReference>
<evidence type="ECO:0000256" key="7">
    <source>
        <dbReference type="PROSITE-ProRule" id="PRU00454"/>
    </source>
</evidence>
<evidence type="ECO:0000256" key="8">
    <source>
        <dbReference type="SAM" id="Coils"/>
    </source>
</evidence>
<organism evidence="10 11">
    <name type="scientific">Bos indicus x Bos taurus</name>
    <name type="common">Hybrid cattle</name>
    <dbReference type="NCBI Taxonomy" id="30522"/>
    <lineage>
        <taxon>Eukaryota</taxon>
        <taxon>Metazoa</taxon>
        <taxon>Chordata</taxon>
        <taxon>Craniata</taxon>
        <taxon>Vertebrata</taxon>
        <taxon>Euteleostomi</taxon>
        <taxon>Mammalia</taxon>
        <taxon>Eutheria</taxon>
        <taxon>Laurasiatheria</taxon>
        <taxon>Artiodactyla</taxon>
        <taxon>Ruminantia</taxon>
        <taxon>Pecora</taxon>
        <taxon>Bovidae</taxon>
        <taxon>Bovinae</taxon>
        <taxon>Bos</taxon>
    </lineage>
</organism>
<dbReference type="GO" id="GO:2000143">
    <property type="term" value="P:negative regulation of DNA-templated transcription initiation"/>
    <property type="evidence" value="ECO:0007669"/>
    <property type="project" value="Ensembl"/>
</dbReference>
<proteinExistence type="predicted"/>
<feature type="coiled-coil region" evidence="8">
    <location>
        <begin position="758"/>
        <end position="785"/>
    </location>
</feature>
<gene>
    <name evidence="10" type="primary">MORC1</name>
</gene>
<dbReference type="GO" id="GO:0001662">
    <property type="term" value="P:behavioral fear response"/>
    <property type="evidence" value="ECO:0007669"/>
    <property type="project" value="Ensembl"/>
</dbReference>
<dbReference type="FunFam" id="3.30.40.100:FF:000004">
    <property type="entry name" value="MORC family CW-type zinc finger 1"/>
    <property type="match status" value="1"/>
</dbReference>
<evidence type="ECO:0000256" key="2">
    <source>
        <dbReference type="ARBA" id="ARBA00022723"/>
    </source>
</evidence>
<keyword evidence="6" id="KW-0539">Nucleus</keyword>
<dbReference type="GO" id="GO:0032197">
    <property type="term" value="P:retrotransposition"/>
    <property type="evidence" value="ECO:0007669"/>
    <property type="project" value="Ensembl"/>
</dbReference>
<dbReference type="Ensembl" id="ENSBIXT00005045775.1">
    <property type="protein sequence ID" value="ENSBIXP00005034966.1"/>
    <property type="gene ID" value="ENSBIXG00005016050.1"/>
</dbReference>
<dbReference type="GO" id="GO:0141005">
    <property type="term" value="P:transposable element silencing by heterochromatin formation"/>
    <property type="evidence" value="ECO:0007669"/>
    <property type="project" value="Ensembl"/>
</dbReference>
<dbReference type="GeneTree" id="ENSGT00940000153998"/>
<evidence type="ECO:0000256" key="5">
    <source>
        <dbReference type="ARBA" id="ARBA00023054"/>
    </source>
</evidence>
<comment type="subcellular location">
    <subcellularLocation>
        <location evidence="1">Nucleus</location>
    </subcellularLocation>
</comment>
<dbReference type="Gene3D" id="3.30.565.10">
    <property type="entry name" value="Histidine kinase-like ATPase, C-terminal domain"/>
    <property type="match status" value="1"/>
</dbReference>
<feature type="domain" description="CW-type" evidence="9">
    <location>
        <begin position="403"/>
        <end position="457"/>
    </location>
</feature>
<dbReference type="Proteomes" id="UP000429181">
    <property type="component" value="Chromosome 1"/>
</dbReference>
<dbReference type="GO" id="GO:0007283">
    <property type="term" value="P:spermatogenesis"/>
    <property type="evidence" value="ECO:0007669"/>
    <property type="project" value="Ensembl"/>
</dbReference>
<dbReference type="SUPFAM" id="SSF55874">
    <property type="entry name" value="ATPase domain of HSP90 chaperone/DNA topoisomerase II/histidine kinase"/>
    <property type="match status" value="1"/>
</dbReference>
<evidence type="ECO:0000256" key="3">
    <source>
        <dbReference type="ARBA" id="ARBA00022771"/>
    </source>
</evidence>
<dbReference type="GO" id="GO:0044727">
    <property type="term" value="P:epigenetic programing of male pronucleus"/>
    <property type="evidence" value="ECO:0007669"/>
    <property type="project" value="Ensembl"/>
</dbReference>
<accession>A0A4W2HUI0</accession>
<keyword evidence="3 7" id="KW-0863">Zinc-finger</keyword>
<dbReference type="Pfam" id="PF07496">
    <property type="entry name" value="zf-CW"/>
    <property type="match status" value="1"/>
</dbReference>
<dbReference type="PANTHER" id="PTHR23337:SF6">
    <property type="entry name" value="MORC FAMILY CW-TYPE ZINC FINGER PROTEIN 1"/>
    <property type="match status" value="1"/>
</dbReference>
<dbReference type="GO" id="GO:0001673">
    <property type="term" value="C:male germ cell nucleus"/>
    <property type="evidence" value="ECO:0007669"/>
    <property type="project" value="Ensembl"/>
</dbReference>
<name>A0A4W2HUI0_BOBOX</name>
<evidence type="ECO:0000313" key="11">
    <source>
        <dbReference type="Proteomes" id="UP000429181"/>
    </source>
</evidence>
<keyword evidence="4" id="KW-0862">Zinc</keyword>
<reference evidence="10" key="2">
    <citation type="submission" date="2025-08" db="UniProtKB">
        <authorList>
            <consortium name="Ensembl"/>
        </authorList>
    </citation>
    <scope>IDENTIFICATION</scope>
</reference>
<dbReference type="Gene3D" id="3.30.40.100">
    <property type="match status" value="1"/>
</dbReference>
<evidence type="ECO:0000259" key="9">
    <source>
        <dbReference type="PROSITE" id="PS51050"/>
    </source>
</evidence>
<dbReference type="AlphaFoldDB" id="A0A4W2HUI0"/>
<evidence type="ECO:0000313" key="10">
    <source>
        <dbReference type="Ensembl" id="ENSBIXP00005034966.1"/>
    </source>
</evidence>
<protein>
    <submittedName>
        <fullName evidence="10">MORC family CW-type zinc finger 1</fullName>
    </submittedName>
</protein>
<reference evidence="10 11" key="1">
    <citation type="submission" date="2018-11" db="EMBL/GenBank/DDBJ databases">
        <title>Haplotype-resolved cattle genomes.</title>
        <authorList>
            <person name="Low W.Y."/>
            <person name="Tearle R."/>
            <person name="Bickhart D.M."/>
            <person name="Rosen B.D."/>
            <person name="Koren S."/>
            <person name="Rhie A."/>
            <person name="Hiendleder S."/>
            <person name="Phillippy A.M."/>
            <person name="Smith T.P.L."/>
            <person name="Williams J.L."/>
        </authorList>
    </citation>
    <scope>NUCLEOTIDE SEQUENCE [LARGE SCALE GENOMIC DNA]</scope>
</reference>
<dbReference type="PANTHER" id="PTHR23337">
    <property type="entry name" value="ZINC FINGER CW-TYPE COILED-COIL DOMAIN PROTEIN 1"/>
    <property type="match status" value="1"/>
</dbReference>
<evidence type="ECO:0000256" key="1">
    <source>
        <dbReference type="ARBA" id="ARBA00004123"/>
    </source>
</evidence>
<dbReference type="InterPro" id="IPR036890">
    <property type="entry name" value="HATPase_C_sf"/>
</dbReference>
<sequence>MNKLMDNEELQGGFMLCFLDDGCGMSPEEASDIIYFGTSKKRLSTLKFIGQYGNGLKSGSMRIGKDFILFTKKEETMTCVFFSQTFCEREGLSEVVVPIPSWLTRTRESVTDDPQKFSTELSIIYKYSPFKTEAELMQQFNVIYGKCGTLLVVYNLKLLLSGEPELDVKTDREDILMAGALGDFPERWSFRAYTSVLYFDPWMRIFIQAKRVRTKYLCYCLYRPRKYLYVTSSFKGAFKCEVKKAEEADVLQKALEDVKAKQKVLQEKQRELKKARTLTLFFGVNIENRSQAGMFIYSSNRLIKMHEKVGPQLKLKSLLGEGVVGIVNIPLEIMEPSHNKQEFLNVHEYNHLLKVMGQYLVQYCKDTGISNRNLTLFWNEFGYPDNKDMEKSSDSVQYQRRQAMAIPCMIQCDLCLKWRVLPPSTNYQEKEFFDIWICANNPNLSENSCHRTERLPSIPLGTMSTVSQSKDEKDKQLQESVQRYQNQLVEPRQQVTSYPKLKACSFLFKGNKKIQRIRPSSDDWKHESLSSFELLVNHRGWEKNTEGADSDVEYISETEIMKKSGQKKVKPQQQMYPAVPLENVKLASRDQVIFFSANTSFSSLLRVIPKCGYLHFCLCSLEEKQELCSDTPEINRNSSSPNWESMPVEDLNPSSGYKARVSVSGDCKVASALTESSQSTSVKETVRKLTSNLREILLYFFPEYQLPSEFGQASLEELTACSEICDVYMVQYEKKLKRRIQSVICDANKRAVVNEVSLGQCEKKRKLTEDKLNKLRVKLAVLLQKLQLGGPAGDLEQIDAYLEALLKEDNLLFQKAFCK</sequence>
<keyword evidence="5 8" id="KW-0175">Coiled coil</keyword>
<keyword evidence="2" id="KW-0479">Metal-binding</keyword>
<dbReference type="InterPro" id="IPR011124">
    <property type="entry name" value="Znf_CW"/>
</dbReference>
<feature type="coiled-coil region" evidence="8">
    <location>
        <begin position="248"/>
        <end position="278"/>
    </location>
</feature>
<dbReference type="GO" id="GO:0008270">
    <property type="term" value="F:zinc ion binding"/>
    <property type="evidence" value="ECO:0007669"/>
    <property type="project" value="UniProtKB-KW"/>
</dbReference>
<dbReference type="PROSITE" id="PS51050">
    <property type="entry name" value="ZF_CW"/>
    <property type="match status" value="1"/>
</dbReference>
<evidence type="ECO:0000256" key="6">
    <source>
        <dbReference type="ARBA" id="ARBA00023242"/>
    </source>
</evidence>
<dbReference type="Pfam" id="PF17942">
    <property type="entry name" value="Morc6_S5"/>
    <property type="match status" value="1"/>
</dbReference>
<evidence type="ECO:0000256" key="4">
    <source>
        <dbReference type="ARBA" id="ARBA00022833"/>
    </source>
</evidence>